<sequence length="117" mass="13788">MSTSFHKLLEQKNDDGNSKPNSGQREQPIISRFLNPRTQQLVLAYGWSHRNLSRYCGTLRSRIHIQRTFIWFFNNPVTHSWICGSFPSILRALVSFISRMFFTRLRGIKLRNWGCLT</sequence>
<organism evidence="1">
    <name type="scientific">Rhododendron molle</name>
    <name type="common">Chinese azalea</name>
    <name type="synonym">Azalea mollis</name>
    <dbReference type="NCBI Taxonomy" id="49168"/>
    <lineage>
        <taxon>Eukaryota</taxon>
        <taxon>Viridiplantae</taxon>
        <taxon>Streptophyta</taxon>
        <taxon>Embryophyta</taxon>
        <taxon>Tracheophyta</taxon>
        <taxon>Spermatophyta</taxon>
        <taxon>Magnoliopsida</taxon>
        <taxon>eudicotyledons</taxon>
        <taxon>Gunneridae</taxon>
        <taxon>Pentapetalae</taxon>
        <taxon>asterids</taxon>
        <taxon>Ericales</taxon>
        <taxon>Ericaceae</taxon>
        <taxon>Ericoideae</taxon>
        <taxon>Rhodoreae</taxon>
        <taxon>Rhododendron</taxon>
    </lineage>
</organism>
<protein>
    <submittedName>
        <fullName evidence="1">UBC</fullName>
    </submittedName>
</protein>
<proteinExistence type="evidence at transcript level"/>
<accession>A0A1J0A0P9</accession>
<dbReference type="AlphaFoldDB" id="A0A1J0A0P9"/>
<name>A0A1J0A0P9_RHOML</name>
<evidence type="ECO:0000313" key="1">
    <source>
        <dbReference type="EMBL" id="APB08583.1"/>
    </source>
</evidence>
<gene>
    <name evidence="1" type="primary">UBC</name>
</gene>
<dbReference type="EMBL" id="KX230451">
    <property type="protein sequence ID" value="APB08583.1"/>
    <property type="molecule type" value="mRNA"/>
</dbReference>
<reference evidence="1" key="1">
    <citation type="journal article" date="2016" name="Front. Plant Sci.">
        <title>Selection of Reliable Reference Genes for Gene Expression Studies on Rhododendron molle G. Don.</title>
        <authorList>
            <person name="Xiao Z."/>
            <person name="Sun X."/>
            <person name="Liu X."/>
            <person name="Li C."/>
            <person name="He L."/>
            <person name="Chen S."/>
            <person name="Su J."/>
        </authorList>
    </citation>
    <scope>NUCLEOTIDE SEQUENCE</scope>
</reference>